<reference evidence="3 4" key="1">
    <citation type="journal article" date="2016" name="Mol. Biol. Evol.">
        <title>Comparative Genomics of Early-Diverging Mushroom-Forming Fungi Provides Insights into the Origins of Lignocellulose Decay Capabilities.</title>
        <authorList>
            <person name="Nagy L.G."/>
            <person name="Riley R."/>
            <person name="Tritt A."/>
            <person name="Adam C."/>
            <person name="Daum C."/>
            <person name="Floudas D."/>
            <person name="Sun H."/>
            <person name="Yadav J.S."/>
            <person name="Pangilinan J."/>
            <person name="Larsson K.H."/>
            <person name="Matsuura K."/>
            <person name="Barry K."/>
            <person name="Labutti K."/>
            <person name="Kuo R."/>
            <person name="Ohm R.A."/>
            <person name="Bhattacharya S.S."/>
            <person name="Shirouzu T."/>
            <person name="Yoshinaga Y."/>
            <person name="Martin F.M."/>
            <person name="Grigoriev I.V."/>
            <person name="Hibbett D.S."/>
        </authorList>
    </citation>
    <scope>NUCLEOTIDE SEQUENCE [LARGE SCALE GENOMIC DNA]</scope>
    <source>
        <strain evidence="3 4">CBS 109695</strain>
    </source>
</reference>
<keyword evidence="4" id="KW-1185">Reference proteome</keyword>
<feature type="compositionally biased region" description="Acidic residues" evidence="1">
    <location>
        <begin position="563"/>
        <end position="575"/>
    </location>
</feature>
<dbReference type="Pfam" id="PF20149">
    <property type="entry name" value="DUF6532"/>
    <property type="match status" value="1"/>
</dbReference>
<evidence type="ECO:0000256" key="1">
    <source>
        <dbReference type="SAM" id="MobiDB-lite"/>
    </source>
</evidence>
<dbReference type="AlphaFoldDB" id="A0A165Y2I2"/>
<gene>
    <name evidence="3" type="ORF">FIBSPDRAFT_1052021</name>
</gene>
<proteinExistence type="predicted"/>
<feature type="compositionally biased region" description="Polar residues" evidence="1">
    <location>
        <begin position="154"/>
        <end position="165"/>
    </location>
</feature>
<feature type="domain" description="DUF6532" evidence="2">
    <location>
        <begin position="389"/>
        <end position="511"/>
    </location>
</feature>
<feature type="compositionally biased region" description="Polar residues" evidence="1">
    <location>
        <begin position="1"/>
        <end position="12"/>
    </location>
</feature>
<evidence type="ECO:0000313" key="3">
    <source>
        <dbReference type="EMBL" id="KZP09139.1"/>
    </source>
</evidence>
<evidence type="ECO:0000313" key="4">
    <source>
        <dbReference type="Proteomes" id="UP000076532"/>
    </source>
</evidence>
<dbReference type="OrthoDB" id="3268768at2759"/>
<sequence length="575" mass="64135">MPNENRPSTRPSASRKRTRDEVDPSNEIPQNTKKQRKSSKKQQEINQAQQLADIKKLEMTIKKLKKELKTAEAGKTAVEDEDEIANFESEEDDPEPMSSFRPEMRHIDTTILPRQRLIPAGSAPRPAFTSVTNTMAPLDHYSSNDEDEDMDFGNPTTATTSQLTAPSYHPSRSPSPLASALANHTVTEPLQVAGWKNGIAPTSGNKPCASDYSDIVKRVILKACCRYEVFIVTENAFPDSDTQLTKAQDYFAEACGTIGVDYRVTDRILGIIKARGSRIRVLLPLPHPYDLLQPLTKALPYLCLSFSIIPPTSTTILPAPFDALPRHTPSTRPSSASTSASAQLRVTSTVSNTPAGNNTSHDVQHCQRNSAHQRRKIGAGWRNLSNYLKYGFKPRPTSKNITNNKKRAEELLEDDCFCWASPLGRAGGFAEYRHIYDILHNVFFQKWQKSLGMAYADNFNPLPLPTLALIITSIAFHIQQYEHDGIIGKQAFSETFVKDLYEGYLKKVEDWVNLDPAVTLKLRERAYRHAIRFGGGSVTTVKGMSEEAKQRAQMELTGRDVDAPVEEDSDASQDL</sequence>
<dbReference type="Proteomes" id="UP000076532">
    <property type="component" value="Unassembled WGS sequence"/>
</dbReference>
<organism evidence="3 4">
    <name type="scientific">Athelia psychrophila</name>
    <dbReference type="NCBI Taxonomy" id="1759441"/>
    <lineage>
        <taxon>Eukaryota</taxon>
        <taxon>Fungi</taxon>
        <taxon>Dikarya</taxon>
        <taxon>Basidiomycota</taxon>
        <taxon>Agaricomycotina</taxon>
        <taxon>Agaricomycetes</taxon>
        <taxon>Agaricomycetidae</taxon>
        <taxon>Atheliales</taxon>
        <taxon>Atheliaceae</taxon>
        <taxon>Athelia</taxon>
    </lineage>
</organism>
<feature type="compositionally biased region" description="Acidic residues" evidence="1">
    <location>
        <begin position="79"/>
        <end position="95"/>
    </location>
</feature>
<name>A0A165Y2I2_9AGAM</name>
<dbReference type="InterPro" id="IPR045341">
    <property type="entry name" value="DUF6532"/>
</dbReference>
<feature type="region of interest" description="Disordered" evidence="1">
    <location>
        <begin position="1"/>
        <end position="49"/>
    </location>
</feature>
<evidence type="ECO:0000259" key="2">
    <source>
        <dbReference type="Pfam" id="PF20149"/>
    </source>
</evidence>
<feature type="region of interest" description="Disordered" evidence="1">
    <location>
        <begin position="141"/>
        <end position="178"/>
    </location>
</feature>
<feature type="region of interest" description="Disordered" evidence="1">
    <location>
        <begin position="546"/>
        <end position="575"/>
    </location>
</feature>
<dbReference type="EMBL" id="KV417707">
    <property type="protein sequence ID" value="KZP09139.1"/>
    <property type="molecule type" value="Genomic_DNA"/>
</dbReference>
<dbReference type="STRING" id="436010.A0A165Y2I2"/>
<feature type="compositionally biased region" description="Basic and acidic residues" evidence="1">
    <location>
        <begin position="546"/>
        <end position="562"/>
    </location>
</feature>
<protein>
    <recommendedName>
        <fullName evidence="2">DUF6532 domain-containing protein</fullName>
    </recommendedName>
</protein>
<feature type="region of interest" description="Disordered" evidence="1">
    <location>
        <begin position="67"/>
        <end position="101"/>
    </location>
</feature>
<accession>A0A165Y2I2</accession>